<proteinExistence type="predicted"/>
<evidence type="ECO:0000256" key="4">
    <source>
        <dbReference type="ARBA" id="ARBA00023136"/>
    </source>
</evidence>
<name>A0A1H7TH08_9FLAO</name>
<dbReference type="Proteomes" id="UP000198990">
    <property type="component" value="Unassembled WGS sequence"/>
</dbReference>
<keyword evidence="8" id="KW-1185">Reference proteome</keyword>
<dbReference type="EMBL" id="FNZN01000006">
    <property type="protein sequence ID" value="SEL84111.1"/>
    <property type="molecule type" value="Genomic_DNA"/>
</dbReference>
<evidence type="ECO:0000313" key="8">
    <source>
        <dbReference type="Proteomes" id="UP000198990"/>
    </source>
</evidence>
<feature type="transmembrane region" description="Helical" evidence="5">
    <location>
        <begin position="165"/>
        <end position="181"/>
    </location>
</feature>
<evidence type="ECO:0000256" key="3">
    <source>
        <dbReference type="ARBA" id="ARBA00022989"/>
    </source>
</evidence>
<keyword evidence="4 5" id="KW-0472">Membrane</keyword>
<keyword evidence="2 5" id="KW-0812">Transmembrane</keyword>
<reference evidence="8" key="1">
    <citation type="submission" date="2016-10" db="EMBL/GenBank/DDBJ databases">
        <authorList>
            <person name="Varghese N."/>
            <person name="Submissions S."/>
        </authorList>
    </citation>
    <scope>NUCLEOTIDE SEQUENCE [LARGE SCALE GENOMIC DNA]</scope>
    <source>
        <strain evidence="8">DSM 16471</strain>
    </source>
</reference>
<accession>A0A1H7TH08</accession>
<dbReference type="RefSeq" id="WP_091625148.1">
    <property type="nucleotide sequence ID" value="NZ_FNZN01000006.1"/>
</dbReference>
<feature type="transmembrane region" description="Helical" evidence="5">
    <location>
        <begin position="86"/>
        <end position="103"/>
    </location>
</feature>
<evidence type="ECO:0000313" key="7">
    <source>
        <dbReference type="EMBL" id="SEL84111.1"/>
    </source>
</evidence>
<comment type="subcellular location">
    <subcellularLocation>
        <location evidence="1">Membrane</location>
        <topology evidence="1">Multi-pass membrane protein</topology>
    </subcellularLocation>
</comment>
<dbReference type="InterPro" id="IPR051533">
    <property type="entry name" value="WaaL-like"/>
</dbReference>
<evidence type="ECO:0000256" key="1">
    <source>
        <dbReference type="ARBA" id="ARBA00004141"/>
    </source>
</evidence>
<feature type="transmembrane region" description="Helical" evidence="5">
    <location>
        <begin position="6"/>
        <end position="34"/>
    </location>
</feature>
<dbReference type="STRING" id="228957.SAMN04488008_10632"/>
<gene>
    <name evidence="7" type="ORF">SAMN04488008_10632</name>
</gene>
<feature type="transmembrane region" description="Helical" evidence="5">
    <location>
        <begin position="54"/>
        <end position="74"/>
    </location>
</feature>
<feature type="transmembrane region" description="Helical" evidence="5">
    <location>
        <begin position="338"/>
        <end position="358"/>
    </location>
</feature>
<dbReference type="GO" id="GO:0016874">
    <property type="term" value="F:ligase activity"/>
    <property type="evidence" value="ECO:0007669"/>
    <property type="project" value="UniProtKB-KW"/>
</dbReference>
<feature type="transmembrane region" description="Helical" evidence="5">
    <location>
        <begin position="193"/>
        <end position="222"/>
    </location>
</feature>
<dbReference type="PANTHER" id="PTHR37422">
    <property type="entry name" value="TEICHURONIC ACID BIOSYNTHESIS PROTEIN TUAE"/>
    <property type="match status" value="1"/>
</dbReference>
<dbReference type="OrthoDB" id="1435411at2"/>
<feature type="transmembrane region" description="Helical" evidence="5">
    <location>
        <begin position="370"/>
        <end position="389"/>
    </location>
</feature>
<evidence type="ECO:0000256" key="2">
    <source>
        <dbReference type="ARBA" id="ARBA00022692"/>
    </source>
</evidence>
<evidence type="ECO:0000259" key="6">
    <source>
        <dbReference type="Pfam" id="PF04932"/>
    </source>
</evidence>
<organism evidence="7 8">
    <name type="scientific">Maribacter orientalis</name>
    <dbReference type="NCBI Taxonomy" id="228957"/>
    <lineage>
        <taxon>Bacteria</taxon>
        <taxon>Pseudomonadati</taxon>
        <taxon>Bacteroidota</taxon>
        <taxon>Flavobacteriia</taxon>
        <taxon>Flavobacteriales</taxon>
        <taxon>Flavobacteriaceae</taxon>
        <taxon>Maribacter</taxon>
    </lineage>
</organism>
<dbReference type="Pfam" id="PF04932">
    <property type="entry name" value="Wzy_C"/>
    <property type="match status" value="1"/>
</dbReference>
<keyword evidence="7" id="KW-0436">Ligase</keyword>
<sequence length="414" mass="47319">MLSKGVLYAGFIFGFLLPISTKYSNVAIIVFYFLSCTLIISSRKSRPLFKDKNVYLSTVLLVLPIVISIFFLGLEDSVLKMLGRRITLIISPVVVFMLPKVIVTELRKKASFGLILGSFFTSAYLIFAVLKRFFIEKGAWVIDEDLFDYYHTNANFMSGIDIHPSYYGMYVLVALFSLLLQKPIRNQFIKSGIGIVFLLSLIFLNSRILLFLLFFFILWVILKEVILKLKSNKHRLFAGVIGAFVFLGLILILKNTYIYHKFSKELVWDLSNEVGTKYNSKNQGDSRLARWKTAIDAIKQKPFFGYGAGNETETLKQKYLERGMESSASLQYNSHNQFITTLVEGGIFAFLLFIGFFISNLCLAWNKFDILFFFFLISVMTICLVESYLNRNAGISFFSFFSSIFLLSNGDSRG</sequence>
<dbReference type="InterPro" id="IPR007016">
    <property type="entry name" value="O-antigen_ligase-rel_domated"/>
</dbReference>
<feature type="domain" description="O-antigen ligase-related" evidence="6">
    <location>
        <begin position="195"/>
        <end position="354"/>
    </location>
</feature>
<feature type="transmembrane region" description="Helical" evidence="5">
    <location>
        <begin position="234"/>
        <end position="253"/>
    </location>
</feature>
<feature type="transmembrane region" description="Helical" evidence="5">
    <location>
        <begin position="110"/>
        <end position="130"/>
    </location>
</feature>
<dbReference type="GO" id="GO:0016020">
    <property type="term" value="C:membrane"/>
    <property type="evidence" value="ECO:0007669"/>
    <property type="project" value="UniProtKB-SubCell"/>
</dbReference>
<dbReference type="AlphaFoldDB" id="A0A1H7TH08"/>
<evidence type="ECO:0000256" key="5">
    <source>
        <dbReference type="SAM" id="Phobius"/>
    </source>
</evidence>
<dbReference type="PANTHER" id="PTHR37422:SF13">
    <property type="entry name" value="LIPOPOLYSACCHARIDE BIOSYNTHESIS PROTEIN PA4999-RELATED"/>
    <property type="match status" value="1"/>
</dbReference>
<protein>
    <submittedName>
        <fullName evidence="7">O-antigen ligase</fullName>
    </submittedName>
</protein>
<keyword evidence="3 5" id="KW-1133">Transmembrane helix</keyword>